<accession>A0A8D2PN32</accession>
<evidence type="ECO:0000256" key="10">
    <source>
        <dbReference type="ARBA" id="ARBA00024938"/>
    </source>
</evidence>
<evidence type="ECO:0000256" key="7">
    <source>
        <dbReference type="ARBA" id="ARBA00022989"/>
    </source>
</evidence>
<keyword evidence="6" id="KW-0256">Endoplasmic reticulum</keyword>
<dbReference type="Proteomes" id="UP000694401">
    <property type="component" value="Unassembled WGS sequence"/>
</dbReference>
<keyword evidence="5" id="KW-0053">Apoptosis</keyword>
<comment type="similarity">
    <text evidence="2">Belongs to the TMEM214 family.</text>
</comment>
<dbReference type="GO" id="GO:0006915">
    <property type="term" value="P:apoptotic process"/>
    <property type="evidence" value="ECO:0007669"/>
    <property type="project" value="UniProtKB-KW"/>
</dbReference>
<organism evidence="12 13">
    <name type="scientific">Zosterops lateralis melanops</name>
    <dbReference type="NCBI Taxonomy" id="1220523"/>
    <lineage>
        <taxon>Eukaryota</taxon>
        <taxon>Metazoa</taxon>
        <taxon>Chordata</taxon>
        <taxon>Craniata</taxon>
        <taxon>Vertebrata</taxon>
        <taxon>Euteleostomi</taxon>
        <taxon>Archelosauria</taxon>
        <taxon>Archosauria</taxon>
        <taxon>Dinosauria</taxon>
        <taxon>Saurischia</taxon>
        <taxon>Theropoda</taxon>
        <taxon>Coelurosauria</taxon>
        <taxon>Aves</taxon>
        <taxon>Neognathae</taxon>
        <taxon>Neoaves</taxon>
        <taxon>Telluraves</taxon>
        <taxon>Australaves</taxon>
        <taxon>Passeriformes</taxon>
        <taxon>Sylvioidea</taxon>
        <taxon>Zosteropidae</taxon>
        <taxon>Zosterops</taxon>
    </lineage>
</organism>
<comment type="subunit">
    <text evidence="3">Constitutively interacts with CASP4; required for the localization of procaspase 4 to the ER.</text>
</comment>
<dbReference type="Ensembl" id="ENSZLMT00000017310.1">
    <property type="protein sequence ID" value="ENSZLMP00000016842.1"/>
    <property type="gene ID" value="ENSZLMG00000011659.1"/>
</dbReference>
<protein>
    <submittedName>
        <fullName evidence="12">Transmembrane protein 214</fullName>
    </submittedName>
</protein>
<reference evidence="12" key="1">
    <citation type="submission" date="2025-08" db="UniProtKB">
        <authorList>
            <consortium name="Ensembl"/>
        </authorList>
    </citation>
    <scope>IDENTIFICATION</scope>
</reference>
<sequence length="658" mass="72103">SVVGGAGGILRWVLAVREMLPGLGGLVRGWSLSPGDAEALGPWGCWCCSPPVAPIATSSTIFQLGFERALRKQNKEQVPPAAAPEPAQRKQHTGKSGKKSSGGEAGAKPGRHRSLEEALKALDLADLQKELDKSRSVFPENPSVWVKDLAGYLNYKLQAPRSDPVLSQHPHDYPYCLVNKELRSIIRSLLAKASGVLELFFDHCIYTMLQELDKASGESLHGYRICIQALLLDRPRIATTNLGKYLEVLRSQQNRPAKCLTVLWALGQAGFTDLQEGLKVWLGVMLPVLGIKSLSPYAVSYLDRLLMMHPNLTKGFGMIGPKDFFPLLDFAFMPNNSLSPSLQEQLRRLYPRLKVLALGARPEAALHTYFPSFLSRATPACPPAMKKELLTSMSQCLSLDPLSFSVWRQLYTKHLAQSRSVQANHLLESWESSSKKVHQSLQETVRSFKVTNEELAARGTGGDQDVAACDTACKVRDRTGRHCQISAPCCALLVPSLLVQGPAVGHTQDMLGTDVLVPVQPPSCSADVPVPAVLGPPRCQDPAVTVTGPCPPTQELLLKMKGRGFPWSRLLLVLLVLAAGFLLHDVQTHGSFQGRLGNQSDPGWENPLGASGKATTIPCHHNCRIHRAFKSPKGWKFHHYPGKPGQLCLWKNWVLFTI</sequence>
<evidence type="ECO:0000256" key="5">
    <source>
        <dbReference type="ARBA" id="ARBA00022703"/>
    </source>
</evidence>
<reference evidence="12" key="2">
    <citation type="submission" date="2025-09" db="UniProtKB">
        <authorList>
            <consortium name="Ensembl"/>
        </authorList>
    </citation>
    <scope>IDENTIFICATION</scope>
</reference>
<evidence type="ECO:0000256" key="1">
    <source>
        <dbReference type="ARBA" id="ARBA00004477"/>
    </source>
</evidence>
<dbReference type="GO" id="GO:0005794">
    <property type="term" value="C:Golgi apparatus"/>
    <property type="evidence" value="ECO:0007669"/>
    <property type="project" value="TreeGrafter"/>
</dbReference>
<dbReference type="InterPro" id="IPR019308">
    <property type="entry name" value="TMEM214"/>
</dbReference>
<evidence type="ECO:0000256" key="3">
    <source>
        <dbReference type="ARBA" id="ARBA00011720"/>
    </source>
</evidence>
<evidence type="ECO:0000256" key="9">
    <source>
        <dbReference type="ARBA" id="ARBA00023180"/>
    </source>
</evidence>
<comment type="function">
    <text evidence="10">Critical mediator, in cooperation with CASP4, of endoplasmic reticulum-stress induced apoptosis. Required or the activation of CASP4 following endoplasmic reticulum stress.</text>
</comment>
<evidence type="ECO:0000256" key="2">
    <source>
        <dbReference type="ARBA" id="ARBA00007984"/>
    </source>
</evidence>
<dbReference type="PANTHER" id="PTHR13448:SF0">
    <property type="entry name" value="TRANSMEMBRANE PROTEIN 214"/>
    <property type="match status" value="1"/>
</dbReference>
<evidence type="ECO:0000256" key="4">
    <source>
        <dbReference type="ARBA" id="ARBA00022692"/>
    </source>
</evidence>
<dbReference type="AlphaFoldDB" id="A0A8D2PN32"/>
<proteinExistence type="inferred from homology"/>
<dbReference type="PANTHER" id="PTHR13448">
    <property type="entry name" value="TRANSMEMBRANE PROTEIN 214"/>
    <property type="match status" value="1"/>
</dbReference>
<feature type="compositionally biased region" description="Basic residues" evidence="11">
    <location>
        <begin position="89"/>
        <end position="98"/>
    </location>
</feature>
<dbReference type="GO" id="GO:0005789">
    <property type="term" value="C:endoplasmic reticulum membrane"/>
    <property type="evidence" value="ECO:0007669"/>
    <property type="project" value="UniProtKB-SubCell"/>
</dbReference>
<evidence type="ECO:0000256" key="6">
    <source>
        <dbReference type="ARBA" id="ARBA00022824"/>
    </source>
</evidence>
<comment type="subcellular location">
    <subcellularLocation>
        <location evidence="1">Endoplasmic reticulum membrane</location>
        <topology evidence="1">Multi-pass membrane protein</topology>
    </subcellularLocation>
</comment>
<keyword evidence="9" id="KW-0325">Glycoprotein</keyword>
<evidence type="ECO:0000313" key="12">
    <source>
        <dbReference type="Ensembl" id="ENSZLMP00000016842.1"/>
    </source>
</evidence>
<keyword evidence="7" id="KW-1133">Transmembrane helix</keyword>
<evidence type="ECO:0000256" key="11">
    <source>
        <dbReference type="SAM" id="MobiDB-lite"/>
    </source>
</evidence>
<keyword evidence="13" id="KW-1185">Reference proteome</keyword>
<evidence type="ECO:0000256" key="8">
    <source>
        <dbReference type="ARBA" id="ARBA00023136"/>
    </source>
</evidence>
<keyword evidence="8" id="KW-0472">Membrane</keyword>
<feature type="region of interest" description="Disordered" evidence="11">
    <location>
        <begin position="73"/>
        <end position="112"/>
    </location>
</feature>
<evidence type="ECO:0000313" key="13">
    <source>
        <dbReference type="Proteomes" id="UP000694401"/>
    </source>
</evidence>
<keyword evidence="4" id="KW-0812">Transmembrane</keyword>
<name>A0A8D2PN32_ZOSLA</name>
<dbReference type="Pfam" id="PF10151">
    <property type="entry name" value="TMEM214"/>
    <property type="match status" value="2"/>
</dbReference>